<dbReference type="EC" id="2.7.4.3" evidence="10"/>
<dbReference type="GO" id="GO:0005524">
    <property type="term" value="F:ATP binding"/>
    <property type="evidence" value="ECO:0007669"/>
    <property type="project" value="UniProtKB-KW"/>
</dbReference>
<comment type="subcellular location">
    <subcellularLocation>
        <location evidence="10">Cytoplasm</location>
    </subcellularLocation>
    <subcellularLocation>
        <location evidence="10">Nucleus</location>
    </subcellularLocation>
</comment>
<evidence type="ECO:0000256" key="4">
    <source>
        <dbReference type="ARBA" id="ARBA00022552"/>
    </source>
</evidence>
<protein>
    <recommendedName>
        <fullName evidence="10">Adenylate kinase isoenzyme 6 homolog</fullName>
        <shortName evidence="10">AK6</shortName>
        <ecNumber evidence="10">2.7.4.3</ecNumber>
    </recommendedName>
    <alternativeName>
        <fullName evidence="10">Dual activity adenylate kinase/ATPase</fullName>
        <shortName evidence="10">AK/ATPase</shortName>
    </alternativeName>
</protein>
<dbReference type="SUPFAM" id="SSF52540">
    <property type="entry name" value="P-loop containing nucleoside triphosphate hydrolases"/>
    <property type="match status" value="1"/>
</dbReference>
<comment type="catalytic activity">
    <reaction evidence="10">
        <text>ATP + H2O = ADP + phosphate + H(+)</text>
        <dbReference type="Rhea" id="RHEA:13065"/>
        <dbReference type="ChEBI" id="CHEBI:15377"/>
        <dbReference type="ChEBI" id="CHEBI:15378"/>
        <dbReference type="ChEBI" id="CHEBI:30616"/>
        <dbReference type="ChEBI" id="CHEBI:43474"/>
        <dbReference type="ChEBI" id="CHEBI:456216"/>
    </reaction>
</comment>
<evidence type="ECO:0000256" key="8">
    <source>
        <dbReference type="ARBA" id="ARBA00022840"/>
    </source>
</evidence>
<evidence type="ECO:0000313" key="11">
    <source>
        <dbReference type="EMBL" id="ODQ67008.1"/>
    </source>
</evidence>
<dbReference type="GO" id="GO:0005634">
    <property type="term" value="C:nucleus"/>
    <property type="evidence" value="ECO:0007669"/>
    <property type="project" value="UniProtKB-SubCell"/>
</dbReference>
<keyword evidence="9 10" id="KW-0539">Nucleus</keyword>
<dbReference type="AlphaFoldDB" id="A0A1E3PNX3"/>
<dbReference type="GO" id="GO:0016887">
    <property type="term" value="F:ATP hydrolysis activity"/>
    <property type="evidence" value="ECO:0007669"/>
    <property type="project" value="UniProtKB-UniRule"/>
</dbReference>
<gene>
    <name evidence="11" type="ORF">NADFUDRAFT_21783</name>
</gene>
<comment type="subunit">
    <text evidence="10">Interacts with small ribosomal subunit protein uS11. Not a structural component of 43S pre-ribosomes, but transiently interacts with them by binding to uS11.</text>
</comment>
<name>A0A1E3PNX3_9ASCO</name>
<feature type="region of interest" description="NMPbind" evidence="10">
    <location>
        <begin position="36"/>
        <end position="59"/>
    </location>
</feature>
<dbReference type="Gene3D" id="3.40.50.300">
    <property type="entry name" value="P-loop containing nucleotide triphosphate hydrolases"/>
    <property type="match status" value="1"/>
</dbReference>
<dbReference type="Pfam" id="PF13238">
    <property type="entry name" value="AAA_18"/>
    <property type="match status" value="1"/>
</dbReference>
<dbReference type="GO" id="GO:0004017">
    <property type="term" value="F:AMP kinase activity"/>
    <property type="evidence" value="ECO:0007669"/>
    <property type="project" value="UniProtKB-UniRule"/>
</dbReference>
<dbReference type="PANTHER" id="PTHR12595">
    <property type="entry name" value="POS9-ACTIVATING FACTOR FAP7-RELATED"/>
    <property type="match status" value="1"/>
</dbReference>
<dbReference type="GO" id="GO:0005737">
    <property type="term" value="C:cytoplasm"/>
    <property type="evidence" value="ECO:0007669"/>
    <property type="project" value="UniProtKB-SubCell"/>
</dbReference>
<proteinExistence type="inferred from homology"/>
<evidence type="ECO:0000256" key="6">
    <source>
        <dbReference type="ARBA" id="ARBA00022741"/>
    </source>
</evidence>
<dbReference type="InterPro" id="IPR020618">
    <property type="entry name" value="Adenyl_kinase_AK6"/>
</dbReference>
<accession>A0A1E3PNX3</accession>
<evidence type="ECO:0000256" key="10">
    <source>
        <dbReference type="HAMAP-Rule" id="MF_03173"/>
    </source>
</evidence>
<evidence type="ECO:0000256" key="3">
    <source>
        <dbReference type="ARBA" id="ARBA00022517"/>
    </source>
</evidence>
<sequence>MSRNLPNIIITGTPGTGKSTLSEQVAERLSDMNLFSVSDYAKKNKDSHGFDDERKAIIVDDEKLVDEIEPQLEVGGMIIDWHVCDVFPEELIDLVVVLRADNQQLFDRLNKRGYAEDKLQENMDAEIMDIILQDAQSAYAPEIIVELHSDTVEDMESNLDRIEAWKEQWCKDQE</sequence>
<keyword evidence="12" id="KW-1185">Reference proteome</keyword>
<feature type="binding site" evidence="10">
    <location>
        <position position="20"/>
    </location>
    <ligand>
        <name>ATP</name>
        <dbReference type="ChEBI" id="CHEBI:30616"/>
    </ligand>
</feature>
<feature type="binding site" evidence="10">
    <location>
        <position position="17"/>
    </location>
    <ligand>
        <name>ATP</name>
        <dbReference type="ChEBI" id="CHEBI:30616"/>
    </ligand>
</feature>
<reference evidence="11 12" key="1">
    <citation type="journal article" date="2016" name="Proc. Natl. Acad. Sci. U.S.A.">
        <title>Comparative genomics of biotechnologically important yeasts.</title>
        <authorList>
            <person name="Riley R."/>
            <person name="Haridas S."/>
            <person name="Wolfe K.H."/>
            <person name="Lopes M.R."/>
            <person name="Hittinger C.T."/>
            <person name="Goeker M."/>
            <person name="Salamov A.A."/>
            <person name="Wisecaver J.H."/>
            <person name="Long T.M."/>
            <person name="Calvey C.H."/>
            <person name="Aerts A.L."/>
            <person name="Barry K.W."/>
            <person name="Choi C."/>
            <person name="Clum A."/>
            <person name="Coughlan A.Y."/>
            <person name="Deshpande S."/>
            <person name="Douglass A.P."/>
            <person name="Hanson S.J."/>
            <person name="Klenk H.-P."/>
            <person name="LaButti K.M."/>
            <person name="Lapidus A."/>
            <person name="Lindquist E.A."/>
            <person name="Lipzen A.M."/>
            <person name="Meier-Kolthoff J.P."/>
            <person name="Ohm R.A."/>
            <person name="Otillar R.P."/>
            <person name="Pangilinan J.L."/>
            <person name="Peng Y."/>
            <person name="Rokas A."/>
            <person name="Rosa C.A."/>
            <person name="Scheuner C."/>
            <person name="Sibirny A.A."/>
            <person name="Slot J.C."/>
            <person name="Stielow J.B."/>
            <person name="Sun H."/>
            <person name="Kurtzman C.P."/>
            <person name="Blackwell M."/>
            <person name="Grigoriev I.V."/>
            <person name="Jeffries T.W."/>
        </authorList>
    </citation>
    <scope>NUCLEOTIDE SEQUENCE [LARGE SCALE GENOMIC DNA]</scope>
    <source>
        <strain evidence="11 12">DSM 6958</strain>
    </source>
</reference>
<evidence type="ECO:0000313" key="12">
    <source>
        <dbReference type="Proteomes" id="UP000095009"/>
    </source>
</evidence>
<comment type="catalytic activity">
    <reaction evidence="1 10">
        <text>AMP + ATP = 2 ADP</text>
        <dbReference type="Rhea" id="RHEA:12973"/>
        <dbReference type="ChEBI" id="CHEBI:30616"/>
        <dbReference type="ChEBI" id="CHEBI:456215"/>
        <dbReference type="ChEBI" id="CHEBI:456216"/>
        <dbReference type="EC" id="2.7.4.3"/>
    </reaction>
</comment>
<keyword evidence="7 10" id="KW-0418">Kinase</keyword>
<comment type="caution">
    <text evidence="10">Lacks conserved residue(s) required for the propagation of feature annotation.</text>
</comment>
<feature type="binding site" evidence="10">
    <location>
        <position position="112"/>
    </location>
    <ligand>
        <name>ATP</name>
        <dbReference type="ChEBI" id="CHEBI:30616"/>
    </ligand>
</feature>
<feature type="region of interest" description="LID" evidence="10">
    <location>
        <begin position="111"/>
        <end position="121"/>
    </location>
</feature>
<feature type="binding site" evidence="10">
    <location>
        <position position="18"/>
    </location>
    <ligand>
        <name>ATP</name>
        <dbReference type="ChEBI" id="CHEBI:30616"/>
    </ligand>
</feature>
<dbReference type="EMBL" id="KV454407">
    <property type="protein sequence ID" value="ODQ67008.1"/>
    <property type="molecule type" value="Genomic_DNA"/>
</dbReference>
<dbReference type="FunFam" id="3.40.50.300:FF:000372">
    <property type="entry name" value="Adenylate kinase isoenzyme 6 homolog"/>
    <property type="match status" value="1"/>
</dbReference>
<keyword evidence="11" id="KW-0378">Hydrolase</keyword>
<dbReference type="GO" id="GO:0006364">
    <property type="term" value="P:rRNA processing"/>
    <property type="evidence" value="ECO:0007669"/>
    <property type="project" value="UniProtKB-KW"/>
</dbReference>
<evidence type="ECO:0000256" key="2">
    <source>
        <dbReference type="ARBA" id="ARBA00022490"/>
    </source>
</evidence>
<dbReference type="InterPro" id="IPR027417">
    <property type="entry name" value="P-loop_NTPase"/>
</dbReference>
<feature type="binding site" evidence="10">
    <location>
        <position position="15"/>
    </location>
    <ligand>
        <name>ATP</name>
        <dbReference type="ChEBI" id="CHEBI:30616"/>
    </ligand>
</feature>
<evidence type="ECO:0000256" key="5">
    <source>
        <dbReference type="ARBA" id="ARBA00022679"/>
    </source>
</evidence>
<keyword evidence="5 10" id="KW-0808">Transferase</keyword>
<keyword evidence="3 10" id="KW-0690">Ribosome biogenesis</keyword>
<dbReference type="OrthoDB" id="10251185at2759"/>
<dbReference type="Proteomes" id="UP000095009">
    <property type="component" value="Unassembled WGS sequence"/>
</dbReference>
<dbReference type="GO" id="GO:0042274">
    <property type="term" value="P:ribosomal small subunit biogenesis"/>
    <property type="evidence" value="ECO:0007669"/>
    <property type="project" value="UniProtKB-UniRule"/>
</dbReference>
<organism evidence="11 12">
    <name type="scientific">Nadsonia fulvescens var. elongata DSM 6958</name>
    <dbReference type="NCBI Taxonomy" id="857566"/>
    <lineage>
        <taxon>Eukaryota</taxon>
        <taxon>Fungi</taxon>
        <taxon>Dikarya</taxon>
        <taxon>Ascomycota</taxon>
        <taxon>Saccharomycotina</taxon>
        <taxon>Dipodascomycetes</taxon>
        <taxon>Dipodascales</taxon>
        <taxon>Dipodascales incertae sedis</taxon>
        <taxon>Nadsonia</taxon>
    </lineage>
</organism>
<dbReference type="PANTHER" id="PTHR12595:SF0">
    <property type="entry name" value="ADENYLATE KINASE ISOENZYME 6"/>
    <property type="match status" value="1"/>
</dbReference>
<keyword evidence="2 10" id="KW-0963">Cytoplasm</keyword>
<comment type="similarity">
    <text evidence="10">Belongs to the adenylate kinase family. AK6 subfamily.</text>
</comment>
<feature type="binding site" evidence="10">
    <location>
        <position position="19"/>
    </location>
    <ligand>
        <name>ATP</name>
        <dbReference type="ChEBI" id="CHEBI:30616"/>
    </ligand>
</feature>
<comment type="function">
    <text evidence="10">Broad-specificity nucleoside monophosphate (NMP) kinase that catalyzes the reversible transfer of the terminal phosphate group between nucleoside triphosphates and monophosphates. Has also ATPase activity. Involved in the late cytoplasmic maturation steps of the 40S ribosomal particles, specifically 18S rRNA maturation. While NMP activity is not required for ribosome maturation, ATPase activity is. Associates transiently with small ribosomal subunit protein uS11. ATP hydrolysis breaks the interaction with uS11. May temporarily remove uS11 from the ribosome to enable a conformational change of the ribosomal RNA that is needed for the final maturation step of the small ribosomal subunit. Its NMP activity may have a role in nuclear energy homeostasis.</text>
</comment>
<keyword evidence="8 10" id="KW-0067">ATP-binding</keyword>
<evidence type="ECO:0000256" key="1">
    <source>
        <dbReference type="ARBA" id="ARBA00000582"/>
    </source>
</evidence>
<dbReference type="STRING" id="857566.A0A1E3PNX3"/>
<keyword evidence="6 10" id="KW-0547">Nucleotide-binding</keyword>
<dbReference type="HAMAP" id="MF_00039">
    <property type="entry name" value="Adenylate_kinase_AK6"/>
    <property type="match status" value="1"/>
</dbReference>
<evidence type="ECO:0000256" key="7">
    <source>
        <dbReference type="ARBA" id="ARBA00022777"/>
    </source>
</evidence>
<evidence type="ECO:0000256" key="9">
    <source>
        <dbReference type="ARBA" id="ARBA00023242"/>
    </source>
</evidence>
<keyword evidence="4 10" id="KW-0698">rRNA processing</keyword>